<accession>A0A1S2VL88</accession>
<evidence type="ECO:0000259" key="1">
    <source>
        <dbReference type="Pfam" id="PF13590"/>
    </source>
</evidence>
<evidence type="ECO:0000313" key="3">
    <source>
        <dbReference type="Proteomes" id="UP000181790"/>
    </source>
</evidence>
<gene>
    <name evidence="2" type="ORF">BLX24_10480</name>
</gene>
<evidence type="ECO:0000313" key="2">
    <source>
        <dbReference type="EMBL" id="OIN59537.1"/>
    </source>
</evidence>
<dbReference type="Pfam" id="PF13590">
    <property type="entry name" value="DUF4136"/>
    <property type="match status" value="1"/>
</dbReference>
<comment type="caution">
    <text evidence="2">The sequence shown here is derived from an EMBL/GenBank/DDBJ whole genome shotgun (WGS) entry which is preliminary data.</text>
</comment>
<proteinExistence type="predicted"/>
<organism evidence="2 3">
    <name type="scientific">Arsenicibacter rosenii</name>
    <dbReference type="NCBI Taxonomy" id="1750698"/>
    <lineage>
        <taxon>Bacteria</taxon>
        <taxon>Pseudomonadati</taxon>
        <taxon>Bacteroidota</taxon>
        <taxon>Cytophagia</taxon>
        <taxon>Cytophagales</taxon>
        <taxon>Spirosomataceae</taxon>
        <taxon>Arsenicibacter</taxon>
    </lineage>
</organism>
<dbReference type="InterPro" id="IPR025411">
    <property type="entry name" value="DUF4136"/>
</dbReference>
<feature type="domain" description="DUF4136" evidence="1">
    <location>
        <begin position="25"/>
        <end position="178"/>
    </location>
</feature>
<protein>
    <recommendedName>
        <fullName evidence="1">DUF4136 domain-containing protein</fullName>
    </recommendedName>
</protein>
<sequence>MKNAVKGIIGLFLITVIGCSPYRIVQNKNDRSATWSDYRTFAFIDTNRVASEPGTNYMAAMERIKKEVAAQMLRRGYQQTNDNPDLLVNLGAVVREKTQTRQTTIQEAPLYVGQRRYHWQSQEVPVGNYQEGTLNVHIVDAHRNALVWDAAISRVITSQPLANDELQQAVGKLFEKMPKS</sequence>
<keyword evidence="3" id="KW-1185">Reference proteome</keyword>
<dbReference type="RefSeq" id="WP_071503219.1">
    <property type="nucleotide sequence ID" value="NZ_MORL01000004.1"/>
</dbReference>
<reference evidence="2 3" key="1">
    <citation type="submission" date="2016-10" db="EMBL/GenBank/DDBJ databases">
        <title>Arsenicibacter rosenii gen. nov., sp. nov., an efficient arsenic-methylating bacterium isolated from an arsenic-contaminated paddy soil.</title>
        <authorList>
            <person name="Huang K."/>
        </authorList>
    </citation>
    <scope>NUCLEOTIDE SEQUENCE [LARGE SCALE GENOMIC DNA]</scope>
    <source>
        <strain evidence="2 3">SM-1</strain>
    </source>
</reference>
<dbReference type="EMBL" id="MORL01000004">
    <property type="protein sequence ID" value="OIN59537.1"/>
    <property type="molecule type" value="Genomic_DNA"/>
</dbReference>
<dbReference type="AlphaFoldDB" id="A0A1S2VL88"/>
<dbReference type="Proteomes" id="UP000181790">
    <property type="component" value="Unassembled WGS sequence"/>
</dbReference>
<dbReference type="OrthoDB" id="118896at2"/>
<name>A0A1S2VL88_9BACT</name>
<dbReference type="Gene3D" id="3.30.160.670">
    <property type="match status" value="1"/>
</dbReference>
<dbReference type="PROSITE" id="PS51257">
    <property type="entry name" value="PROKAR_LIPOPROTEIN"/>
    <property type="match status" value="1"/>
</dbReference>